<keyword evidence="2" id="KW-1185">Reference proteome</keyword>
<dbReference type="PANTHER" id="PTHR37162">
    <property type="entry name" value="HAT FAMILY DIMERISATION DOMAINCONTAINING PROTEIN-RELATED"/>
    <property type="match status" value="1"/>
</dbReference>
<dbReference type="Proteomes" id="UP000078542">
    <property type="component" value="Unassembled WGS sequence"/>
</dbReference>
<evidence type="ECO:0000313" key="1">
    <source>
        <dbReference type="EMBL" id="KYM99024.1"/>
    </source>
</evidence>
<dbReference type="STRING" id="456900.A0A151IED1"/>
<evidence type="ECO:0000313" key="2">
    <source>
        <dbReference type="Proteomes" id="UP000078542"/>
    </source>
</evidence>
<protein>
    <submittedName>
        <fullName evidence="1">Uncharacterized protein</fullName>
    </submittedName>
</protein>
<accession>A0A151IED1</accession>
<organism evidence="1 2">
    <name type="scientific">Cyphomyrmex costatus</name>
    <dbReference type="NCBI Taxonomy" id="456900"/>
    <lineage>
        <taxon>Eukaryota</taxon>
        <taxon>Metazoa</taxon>
        <taxon>Ecdysozoa</taxon>
        <taxon>Arthropoda</taxon>
        <taxon>Hexapoda</taxon>
        <taxon>Insecta</taxon>
        <taxon>Pterygota</taxon>
        <taxon>Neoptera</taxon>
        <taxon>Endopterygota</taxon>
        <taxon>Hymenoptera</taxon>
        <taxon>Apocrita</taxon>
        <taxon>Aculeata</taxon>
        <taxon>Formicoidea</taxon>
        <taxon>Formicidae</taxon>
        <taxon>Myrmicinae</taxon>
        <taxon>Cyphomyrmex</taxon>
    </lineage>
</organism>
<dbReference type="AlphaFoldDB" id="A0A151IED1"/>
<dbReference type="EMBL" id="KQ977878">
    <property type="protein sequence ID" value="KYM99024.1"/>
    <property type="molecule type" value="Genomic_DNA"/>
</dbReference>
<gene>
    <name evidence="1" type="ORF">ALC62_10246</name>
</gene>
<dbReference type="PANTHER" id="PTHR37162:SF1">
    <property type="entry name" value="BED-TYPE DOMAIN-CONTAINING PROTEIN"/>
    <property type="match status" value="1"/>
</dbReference>
<reference evidence="1 2" key="1">
    <citation type="submission" date="2016-03" db="EMBL/GenBank/DDBJ databases">
        <title>Cyphomyrmex costatus WGS genome.</title>
        <authorList>
            <person name="Nygaard S."/>
            <person name="Hu H."/>
            <person name="Boomsma J."/>
            <person name="Zhang G."/>
        </authorList>
    </citation>
    <scope>NUCLEOTIDE SEQUENCE [LARGE SCALE GENOMIC DNA]</scope>
    <source>
        <strain evidence="1">MS0001</strain>
        <tissue evidence="1">Whole body</tissue>
    </source>
</reference>
<sequence length="473" mass="54101">MYIKKRKIREYQTSWLDENVSKGWLAPYHQEKKTICTVCNKLIRCCKTDLIQHSQTVKHIENINLLINNDVNKLTELSHRDKVKRAEIKLATFYAGHNIAFYTADHLIPLLKDICTDPKVVQDFALGRLKRTYIVKDILAKREVEKIVDNLQCSRFHSSAIVASKASEKLPSSCENLIRSISTYILDSAKRCATLREFQKFFEVERNKLLKLSNTRWLILQKCVVRILENWNVLQNYFILAVVEDKLKSAEVLFYLTLYNTIKAYSLFSKYVLNFFVVSIKIKDLSHIAVILASFEIDDSGDTYQTYAGVLGSRSHPHSNKINNSSNISRDHVLPHFSKQRPARSTVSAGPGYDARAHQQVLHEINGKIPYSSGNGVAFQKDSLPQRPRLGADYGKESGFGFDFSGLFSIAKNILTHFLNNDLTNAFKDIMALLENLGNLFRSGKAEKDKPRSLYDETSECAYDSDCETCFRR</sequence>
<proteinExistence type="predicted"/>
<name>A0A151IED1_9HYME</name>